<organism evidence="3 4">
    <name type="scientific">Psilocybe cyanescens</name>
    <dbReference type="NCBI Taxonomy" id="93625"/>
    <lineage>
        <taxon>Eukaryota</taxon>
        <taxon>Fungi</taxon>
        <taxon>Dikarya</taxon>
        <taxon>Basidiomycota</taxon>
        <taxon>Agaricomycotina</taxon>
        <taxon>Agaricomycetes</taxon>
        <taxon>Agaricomycetidae</taxon>
        <taxon>Agaricales</taxon>
        <taxon>Agaricineae</taxon>
        <taxon>Strophariaceae</taxon>
        <taxon>Psilocybe</taxon>
    </lineage>
</organism>
<evidence type="ECO:0000256" key="1">
    <source>
        <dbReference type="SAM" id="Coils"/>
    </source>
</evidence>
<accession>A0A409WH01</accession>
<evidence type="ECO:0000256" key="2">
    <source>
        <dbReference type="SAM" id="MobiDB-lite"/>
    </source>
</evidence>
<dbReference type="InParanoid" id="A0A409WH01"/>
<keyword evidence="1" id="KW-0175">Coiled coil</keyword>
<protein>
    <submittedName>
        <fullName evidence="3">Uncharacterized protein</fullName>
    </submittedName>
</protein>
<feature type="region of interest" description="Disordered" evidence="2">
    <location>
        <begin position="589"/>
        <end position="631"/>
    </location>
</feature>
<evidence type="ECO:0000313" key="3">
    <source>
        <dbReference type="EMBL" id="PPQ77804.1"/>
    </source>
</evidence>
<sequence>MSKPGQDVSKPSASASCCEASLSFDGTSDPFSLHYIKAKKGKRSKASGDYDLQDHYATSPTTKKIALSFPVSVLEGMAGPGGTSHTIHPTFAAQEQEDEDEMEAWDEEEDMAVPTSQFSDRLCTNYIPSLPEISEIHQYVSLVDSKLAQYDAQIARLSAVLQDLAAKRTQLQDTRTAHRAFASPFRRLPPEILQVIFAWCLPPTRNCVMHASEAPVLLGRVCSEWRRIALATPELWASLHVVPPNVSYTNPAASKSRFRRKRELMEMWLARSGACALSVSMVWFAGDSDEEAALCGMLLEVLAPLCARWKVLDFQVPLKMFKPFTGLRAADVPLLEGLTLMDNRTPSDLDIVDRWPESLNFAENAQRLRTFVLTFFSGGMRLPALPWPQLTTLYLESNIAFFFADAREMLATLALCASLVSCTLKFPLSHTAALPAYEPLDPDTTVVLPRLEALCVDGDQHLANTFHMSNTLASICAPRLRTLDVLGRAGRPESVAVPEPFAALRTLLRKSGSPPLEKLNLESMTVVPEEFVACLRMVPTLKELVVQNWTARVFATPVASAEEDERETELADVAENKILLALTVSSSKGEQQARQASTPEVSDIKADGDGEEAGTRDGTTPASEQEDASPLCPNLQRIDFTMCDASQRLLCDFVASRWENPPPGVARLQAVKSNFMALEEDAVKARMERFMVEGLQVSLTYQMPVTDDYSPSPWTGLEGAPGP</sequence>
<feature type="compositionally biased region" description="Polar residues" evidence="2">
    <location>
        <begin position="589"/>
        <end position="600"/>
    </location>
</feature>
<proteinExistence type="predicted"/>
<feature type="coiled-coil region" evidence="1">
    <location>
        <begin position="147"/>
        <end position="174"/>
    </location>
</feature>
<comment type="caution">
    <text evidence="3">The sequence shown here is derived from an EMBL/GenBank/DDBJ whole genome shotgun (WGS) entry which is preliminary data.</text>
</comment>
<evidence type="ECO:0000313" key="4">
    <source>
        <dbReference type="Proteomes" id="UP000283269"/>
    </source>
</evidence>
<gene>
    <name evidence="3" type="ORF">CVT25_015299</name>
</gene>
<dbReference type="STRING" id="93625.A0A409WH01"/>
<dbReference type="OrthoDB" id="3365698at2759"/>
<dbReference type="AlphaFoldDB" id="A0A409WH01"/>
<keyword evidence="4" id="KW-1185">Reference proteome</keyword>
<dbReference type="Proteomes" id="UP000283269">
    <property type="component" value="Unassembled WGS sequence"/>
</dbReference>
<name>A0A409WH01_PSICY</name>
<dbReference type="EMBL" id="NHYD01003433">
    <property type="protein sequence ID" value="PPQ77804.1"/>
    <property type="molecule type" value="Genomic_DNA"/>
</dbReference>
<dbReference type="Gene3D" id="1.20.1280.50">
    <property type="match status" value="1"/>
</dbReference>
<reference evidence="3 4" key="1">
    <citation type="journal article" date="2018" name="Evol. Lett.">
        <title>Horizontal gene cluster transfer increased hallucinogenic mushroom diversity.</title>
        <authorList>
            <person name="Reynolds H.T."/>
            <person name="Vijayakumar V."/>
            <person name="Gluck-Thaler E."/>
            <person name="Korotkin H.B."/>
            <person name="Matheny P.B."/>
            <person name="Slot J.C."/>
        </authorList>
    </citation>
    <scope>NUCLEOTIDE SEQUENCE [LARGE SCALE GENOMIC DNA]</scope>
    <source>
        <strain evidence="3 4">2631</strain>
    </source>
</reference>